<dbReference type="HAMAP" id="MF_00693">
    <property type="entry name" value="Transcrip_reg_TACO1"/>
    <property type="match status" value="1"/>
</dbReference>
<keyword evidence="2 6" id="KW-0963">Cytoplasm</keyword>
<feature type="domain" description="TACO1/YebC-like N-terminal" evidence="8">
    <location>
        <begin position="48"/>
        <end position="118"/>
    </location>
</feature>
<comment type="similarity">
    <text evidence="1 6">Belongs to the TACO1 family.</text>
</comment>
<dbReference type="InterPro" id="IPR029072">
    <property type="entry name" value="YebC-like"/>
</dbReference>
<evidence type="ECO:0000256" key="5">
    <source>
        <dbReference type="ARBA" id="ARBA00023163"/>
    </source>
</evidence>
<evidence type="ECO:0000256" key="4">
    <source>
        <dbReference type="ARBA" id="ARBA00023125"/>
    </source>
</evidence>
<dbReference type="Proteomes" id="UP000184693">
    <property type="component" value="Unassembled WGS sequence"/>
</dbReference>
<dbReference type="SUPFAM" id="SSF75625">
    <property type="entry name" value="YebC-like"/>
    <property type="match status" value="1"/>
</dbReference>
<evidence type="ECO:0000313" key="9">
    <source>
        <dbReference type="EMBL" id="SIO21305.1"/>
    </source>
</evidence>
<sequence length="285" mass="30973">MKWVGHRGPAARFDIEARLPKRPTSQRQLHYACAPQARATEKGMAGHSKWANIKHKKAATDAKRGKIWTRLIKEIQVAARMGGGEIDTNPRLRLAVEKAYDANMPKDNVNRAIQRGVGGVDGASYEEIRYEGYGIGGAAVIVDTMTDNRIRTVAEVRHAFSKNGGNMGTDGSVAFMFDHVGQFLFAPGTPEDKLMEAALEAGADDVVTNEDGSIEVLCPPNDFPKVKTALEAAGFKAELAEVTMKPQTEVEFTGDDAVKMQKLLDALENLDDVQEVYTNAAIAGE</sequence>
<evidence type="ECO:0000259" key="7">
    <source>
        <dbReference type="Pfam" id="PF01709"/>
    </source>
</evidence>
<evidence type="ECO:0000256" key="1">
    <source>
        <dbReference type="ARBA" id="ARBA00008724"/>
    </source>
</evidence>
<evidence type="ECO:0000256" key="6">
    <source>
        <dbReference type="HAMAP-Rule" id="MF_00693"/>
    </source>
</evidence>
<dbReference type="PANTHER" id="PTHR12532">
    <property type="entry name" value="TRANSLATIONAL ACTIVATOR OF CYTOCHROME C OXIDASE 1"/>
    <property type="match status" value="1"/>
</dbReference>
<dbReference type="NCBIfam" id="TIGR01033">
    <property type="entry name" value="YebC/PmpR family DNA-binding transcriptional regulator"/>
    <property type="match status" value="1"/>
</dbReference>
<name>A0A1N6HNR6_9BURK</name>
<dbReference type="EMBL" id="FSRM01000001">
    <property type="protein sequence ID" value="SIO21305.1"/>
    <property type="molecule type" value="Genomic_DNA"/>
</dbReference>
<dbReference type="GO" id="GO:0005829">
    <property type="term" value="C:cytosol"/>
    <property type="evidence" value="ECO:0007669"/>
    <property type="project" value="TreeGrafter"/>
</dbReference>
<keyword evidence="5 6" id="KW-0804">Transcription</keyword>
<dbReference type="Gene3D" id="3.30.70.980">
    <property type="match status" value="2"/>
</dbReference>
<protein>
    <recommendedName>
        <fullName evidence="6">Probable transcriptional regulatory protein SAMN05444168_3464</fullName>
    </recommendedName>
</protein>
<evidence type="ECO:0000256" key="3">
    <source>
        <dbReference type="ARBA" id="ARBA00023015"/>
    </source>
</evidence>
<evidence type="ECO:0000259" key="8">
    <source>
        <dbReference type="Pfam" id="PF20772"/>
    </source>
</evidence>
<dbReference type="AlphaFoldDB" id="A0A1N6HNR6"/>
<proteinExistence type="inferred from homology"/>
<dbReference type="InterPro" id="IPR048300">
    <property type="entry name" value="TACO1_YebC-like_2nd/3rd_dom"/>
</dbReference>
<dbReference type="NCBIfam" id="NF001030">
    <property type="entry name" value="PRK00110.1"/>
    <property type="match status" value="1"/>
</dbReference>
<comment type="subcellular location">
    <subcellularLocation>
        <location evidence="6">Cytoplasm</location>
    </subcellularLocation>
</comment>
<feature type="domain" description="TACO1/YebC-like second and third" evidence="7">
    <location>
        <begin position="125"/>
        <end position="280"/>
    </location>
</feature>
<dbReference type="Gene3D" id="1.10.10.200">
    <property type="match status" value="1"/>
</dbReference>
<dbReference type="InterPro" id="IPR049083">
    <property type="entry name" value="TACO1_YebC_N"/>
</dbReference>
<reference evidence="9 10" key="1">
    <citation type="submission" date="2016-11" db="EMBL/GenBank/DDBJ databases">
        <authorList>
            <person name="Jaros S."/>
            <person name="Januszkiewicz K."/>
            <person name="Wedrychowicz H."/>
        </authorList>
    </citation>
    <scope>NUCLEOTIDE SEQUENCE [LARGE SCALE GENOMIC DNA]</scope>
    <source>
        <strain evidence="9 10">GAS86</strain>
    </source>
</reference>
<dbReference type="FunFam" id="3.30.70.980:FF:000002">
    <property type="entry name" value="Probable transcriptional regulatory protein YebC"/>
    <property type="match status" value="1"/>
</dbReference>
<evidence type="ECO:0000256" key="2">
    <source>
        <dbReference type="ARBA" id="ARBA00022490"/>
    </source>
</evidence>
<dbReference type="Pfam" id="PF01709">
    <property type="entry name" value="Transcrip_reg"/>
    <property type="match status" value="1"/>
</dbReference>
<dbReference type="Pfam" id="PF20772">
    <property type="entry name" value="TACO1_YebC_N"/>
    <property type="match status" value="1"/>
</dbReference>
<organism evidence="9 10">
    <name type="scientific">Paraburkholderia phenazinium</name>
    <dbReference type="NCBI Taxonomy" id="60549"/>
    <lineage>
        <taxon>Bacteria</taxon>
        <taxon>Pseudomonadati</taxon>
        <taxon>Pseudomonadota</taxon>
        <taxon>Betaproteobacteria</taxon>
        <taxon>Burkholderiales</taxon>
        <taxon>Burkholderiaceae</taxon>
        <taxon>Paraburkholderia</taxon>
    </lineage>
</organism>
<dbReference type="GO" id="GO:0006355">
    <property type="term" value="P:regulation of DNA-templated transcription"/>
    <property type="evidence" value="ECO:0007669"/>
    <property type="project" value="UniProtKB-UniRule"/>
</dbReference>
<dbReference type="PANTHER" id="PTHR12532:SF6">
    <property type="entry name" value="TRANSCRIPTIONAL REGULATORY PROTEIN YEBC-RELATED"/>
    <property type="match status" value="1"/>
</dbReference>
<dbReference type="InterPro" id="IPR002876">
    <property type="entry name" value="Transcrip_reg_TACO1-like"/>
</dbReference>
<gene>
    <name evidence="9" type="ORF">SAMN05444168_3464</name>
</gene>
<dbReference type="NCBIfam" id="NF009044">
    <property type="entry name" value="PRK12378.1"/>
    <property type="match status" value="1"/>
</dbReference>
<dbReference type="InterPro" id="IPR026564">
    <property type="entry name" value="Transcrip_reg_TACO1-like_dom3"/>
</dbReference>
<keyword evidence="3 6" id="KW-0805">Transcription regulation</keyword>
<dbReference type="InterPro" id="IPR017856">
    <property type="entry name" value="Integrase-like_N"/>
</dbReference>
<keyword evidence="4 6" id="KW-0238">DNA-binding</keyword>
<accession>A0A1N6HNR6</accession>
<dbReference type="GO" id="GO:0003677">
    <property type="term" value="F:DNA binding"/>
    <property type="evidence" value="ECO:0007669"/>
    <property type="project" value="UniProtKB-UniRule"/>
</dbReference>
<evidence type="ECO:0000313" key="10">
    <source>
        <dbReference type="Proteomes" id="UP000184693"/>
    </source>
</evidence>
<dbReference type="FunFam" id="1.10.10.200:FF:000001">
    <property type="entry name" value="Probable transcriptional regulatory protein YebC"/>
    <property type="match status" value="1"/>
</dbReference>